<evidence type="ECO:0000313" key="6">
    <source>
        <dbReference type="EMBL" id="PPA75493.1"/>
    </source>
</evidence>
<reference evidence="6 7" key="1">
    <citation type="submission" date="2018-02" db="EMBL/GenBank/DDBJ databases">
        <title>Draft Genome of Achromobacter spanius stain 6.</title>
        <authorList>
            <person name="Gunasekera T.S."/>
            <person name="Radwan O."/>
            <person name="Ruiz O.N."/>
        </authorList>
    </citation>
    <scope>NUCLEOTIDE SEQUENCE [LARGE SCALE GENOMIC DNA]</scope>
    <source>
        <strain evidence="6 7">6</strain>
    </source>
</reference>
<dbReference type="GO" id="GO:0043565">
    <property type="term" value="F:sequence-specific DNA binding"/>
    <property type="evidence" value="ECO:0007669"/>
    <property type="project" value="TreeGrafter"/>
</dbReference>
<dbReference type="RefSeq" id="WP_104144141.1">
    <property type="nucleotide sequence ID" value="NZ_PREU01000006.1"/>
</dbReference>
<dbReference type="EMBL" id="PREU01000006">
    <property type="protein sequence ID" value="PPA75493.1"/>
    <property type="molecule type" value="Genomic_DNA"/>
</dbReference>
<dbReference type="InterPro" id="IPR005119">
    <property type="entry name" value="LysR_subst-bd"/>
</dbReference>
<evidence type="ECO:0000256" key="3">
    <source>
        <dbReference type="ARBA" id="ARBA00023125"/>
    </source>
</evidence>
<keyword evidence="2" id="KW-0805">Transcription regulation</keyword>
<sequence>MNWDDARIFLALQREGTLRRAARVAGVDQATIGRRIGVLEHNLGATLFLRSSTGYTLTTAGSAVLHAAERMEQFANDLVRQAQGTDGRLEGEVKVATTDSLAMEFVIPAIADLHARHPDVRVRLSVATQMANLARREADIAIRNMKPDNPDLIARQLALWPVGLYASTGYLERHGAPTEHGGFKGHDLVYYQPYLEGGRPPTIVGEPAQAGRIVATANSSLMLRTLIASGVGIGELPVPMGERGGLTRLWSDREREGGFAVWLVTHQDLRHTARVRAFIDTVVAQFE</sequence>
<evidence type="ECO:0000313" key="7">
    <source>
        <dbReference type="Proteomes" id="UP000239990"/>
    </source>
</evidence>
<comment type="similarity">
    <text evidence="1">Belongs to the LysR transcriptional regulatory family.</text>
</comment>
<dbReference type="Pfam" id="PF03466">
    <property type="entry name" value="LysR_substrate"/>
    <property type="match status" value="1"/>
</dbReference>
<evidence type="ECO:0000256" key="1">
    <source>
        <dbReference type="ARBA" id="ARBA00009437"/>
    </source>
</evidence>
<dbReference type="GO" id="GO:0003700">
    <property type="term" value="F:DNA-binding transcription factor activity"/>
    <property type="evidence" value="ECO:0007669"/>
    <property type="project" value="InterPro"/>
</dbReference>
<dbReference type="InterPro" id="IPR036390">
    <property type="entry name" value="WH_DNA-bd_sf"/>
</dbReference>
<dbReference type="PROSITE" id="PS50931">
    <property type="entry name" value="HTH_LYSR"/>
    <property type="match status" value="1"/>
</dbReference>
<dbReference type="GO" id="GO:0006351">
    <property type="term" value="P:DNA-templated transcription"/>
    <property type="evidence" value="ECO:0007669"/>
    <property type="project" value="TreeGrafter"/>
</dbReference>
<protein>
    <submittedName>
        <fullName evidence="6">LysR family transcriptional regulator</fullName>
    </submittedName>
</protein>
<evidence type="ECO:0000259" key="5">
    <source>
        <dbReference type="PROSITE" id="PS50931"/>
    </source>
</evidence>
<dbReference type="Pfam" id="PF00126">
    <property type="entry name" value="HTH_1"/>
    <property type="match status" value="1"/>
</dbReference>
<dbReference type="SUPFAM" id="SSF46785">
    <property type="entry name" value="Winged helix' DNA-binding domain"/>
    <property type="match status" value="1"/>
</dbReference>
<accession>A0A2S5GRM0</accession>
<proteinExistence type="inferred from homology"/>
<keyword evidence="4" id="KW-0804">Transcription</keyword>
<dbReference type="Gene3D" id="1.10.10.10">
    <property type="entry name" value="Winged helix-like DNA-binding domain superfamily/Winged helix DNA-binding domain"/>
    <property type="match status" value="1"/>
</dbReference>
<dbReference type="InterPro" id="IPR000847">
    <property type="entry name" value="LysR_HTH_N"/>
</dbReference>
<comment type="caution">
    <text evidence="6">The sequence shown here is derived from an EMBL/GenBank/DDBJ whole genome shotgun (WGS) entry which is preliminary data.</text>
</comment>
<name>A0A2S5GRM0_9BURK</name>
<dbReference type="SUPFAM" id="SSF53850">
    <property type="entry name" value="Periplasmic binding protein-like II"/>
    <property type="match status" value="1"/>
</dbReference>
<dbReference type="OrthoDB" id="9072091at2"/>
<dbReference type="PANTHER" id="PTHR30537">
    <property type="entry name" value="HTH-TYPE TRANSCRIPTIONAL REGULATOR"/>
    <property type="match status" value="1"/>
</dbReference>
<dbReference type="Proteomes" id="UP000239990">
    <property type="component" value="Unassembled WGS sequence"/>
</dbReference>
<gene>
    <name evidence="6" type="ORF">C4E15_15475</name>
</gene>
<organism evidence="6 7">
    <name type="scientific">Achromobacter spanius</name>
    <dbReference type="NCBI Taxonomy" id="217203"/>
    <lineage>
        <taxon>Bacteria</taxon>
        <taxon>Pseudomonadati</taxon>
        <taxon>Pseudomonadota</taxon>
        <taxon>Betaproteobacteria</taxon>
        <taxon>Burkholderiales</taxon>
        <taxon>Alcaligenaceae</taxon>
        <taxon>Achromobacter</taxon>
    </lineage>
</organism>
<feature type="domain" description="HTH lysR-type" evidence="5">
    <location>
        <begin position="1"/>
        <end position="58"/>
    </location>
</feature>
<keyword evidence="3" id="KW-0238">DNA-binding</keyword>
<dbReference type="PANTHER" id="PTHR30537:SF3">
    <property type="entry name" value="TRANSCRIPTIONAL REGULATORY PROTEIN"/>
    <property type="match status" value="1"/>
</dbReference>
<dbReference type="InterPro" id="IPR036388">
    <property type="entry name" value="WH-like_DNA-bd_sf"/>
</dbReference>
<evidence type="ECO:0000256" key="4">
    <source>
        <dbReference type="ARBA" id="ARBA00023163"/>
    </source>
</evidence>
<dbReference type="AlphaFoldDB" id="A0A2S5GRM0"/>
<dbReference type="Gene3D" id="3.40.190.290">
    <property type="match status" value="1"/>
</dbReference>
<dbReference type="InterPro" id="IPR058163">
    <property type="entry name" value="LysR-type_TF_proteobact-type"/>
</dbReference>
<evidence type="ECO:0000256" key="2">
    <source>
        <dbReference type="ARBA" id="ARBA00023015"/>
    </source>
</evidence>